<comment type="similarity">
    <text evidence="2">Belongs to the metallo-dependent hydrolases superfamily. Adenosine and AMP deaminases family.</text>
</comment>
<evidence type="ECO:0000256" key="2">
    <source>
        <dbReference type="ARBA" id="ARBA00006676"/>
    </source>
</evidence>
<protein>
    <submittedName>
        <fullName evidence="10">Adenosine deaminase-like protein</fullName>
    </submittedName>
</protein>
<dbReference type="GO" id="GO:0004000">
    <property type="term" value="F:adenosine deaminase activity"/>
    <property type="evidence" value="ECO:0007669"/>
    <property type="project" value="TreeGrafter"/>
</dbReference>
<dbReference type="GeneID" id="106113349"/>
<organism evidence="10">
    <name type="scientific">Papilio xuthus</name>
    <name type="common">Asian swallowtail butterfly</name>
    <dbReference type="NCBI Taxonomy" id="66420"/>
    <lineage>
        <taxon>Eukaryota</taxon>
        <taxon>Metazoa</taxon>
        <taxon>Ecdysozoa</taxon>
        <taxon>Arthropoda</taxon>
        <taxon>Hexapoda</taxon>
        <taxon>Insecta</taxon>
        <taxon>Pterygota</taxon>
        <taxon>Neoptera</taxon>
        <taxon>Endopterygota</taxon>
        <taxon>Lepidoptera</taxon>
        <taxon>Glossata</taxon>
        <taxon>Ditrysia</taxon>
        <taxon>Papilionoidea</taxon>
        <taxon>Papilionidae</taxon>
        <taxon>Papilioninae</taxon>
        <taxon>Papilio</taxon>
    </lineage>
</organism>
<dbReference type="Pfam" id="PF00962">
    <property type="entry name" value="A_deaminase"/>
    <property type="match status" value="1"/>
</dbReference>
<dbReference type="RefSeq" id="XP_013161527.1">
    <property type="nucleotide sequence ID" value="XM_013306073.1"/>
</dbReference>
<dbReference type="GO" id="GO:0046872">
    <property type="term" value="F:metal ion binding"/>
    <property type="evidence" value="ECO:0007669"/>
    <property type="project" value="UniProtKB-KW"/>
</dbReference>
<keyword evidence="3" id="KW-0479">Metal-binding</keyword>
<evidence type="ECO:0000259" key="9">
    <source>
        <dbReference type="Pfam" id="PF00962"/>
    </source>
</evidence>
<dbReference type="CTD" id="100"/>
<keyword evidence="4" id="KW-0378">Hydrolase</keyword>
<feature type="domain" description="Adenosine deaminase" evidence="9">
    <location>
        <begin position="15"/>
        <end position="342"/>
    </location>
</feature>
<keyword evidence="5" id="KW-0862">Zinc</keyword>
<dbReference type="GO" id="GO:0009117">
    <property type="term" value="P:nucleotide metabolic process"/>
    <property type="evidence" value="ECO:0007669"/>
    <property type="project" value="UniProtKB-KW"/>
</dbReference>
<evidence type="ECO:0000256" key="5">
    <source>
        <dbReference type="ARBA" id="ARBA00022833"/>
    </source>
</evidence>
<sequence length="381" mass="42577">MNILNDMNQFCHALPKIELHAHLNGSLSRSTMLQLQRHYADAGISDKSNAFFDEFQIGAGDTRNLSDCFQVFNIAHTLTSTPETLALATNLTLKEFEDDGCCYIELRSTPKETSRMTKRQYVETIVQTMQNSSENLNIISAFIISINRSNGISEAEDIANLAIEYHKKFPDIVVGLELSGNPGLGKFEDFISIFTKARNAGLKITLHCGEISNPEEIIQMLQFKPDRIGHGTCIHPNFGGTDETWGALCTTKIPVEVCLTSNVNTKSVVDYFSHHFKYLHSNDVPVILCTDDKGVFATSLTQEYNICFDTFKLNKSELAKLALDSTKYIFSADKQKFIYDKIQMFIDENVLGRSRRHCNAGPTRDGSGASPEHPVVIQKSV</sequence>
<dbReference type="GO" id="GO:0046103">
    <property type="term" value="P:inosine biosynthetic process"/>
    <property type="evidence" value="ECO:0007669"/>
    <property type="project" value="TreeGrafter"/>
</dbReference>
<comment type="cofactor">
    <cofactor evidence="1">
        <name>Zn(2+)</name>
        <dbReference type="ChEBI" id="CHEBI:29105"/>
    </cofactor>
</comment>
<dbReference type="Proteomes" id="UP000694872">
    <property type="component" value="Unplaced"/>
</dbReference>
<name>A0AAJ6YYF2_PAPXU</name>
<dbReference type="AlphaFoldDB" id="A0AAJ6YYF2"/>
<evidence type="ECO:0000313" key="10">
    <source>
        <dbReference type="RefSeq" id="XP_013161527.1"/>
    </source>
</evidence>
<reference evidence="10" key="1">
    <citation type="submission" date="2025-08" db="UniProtKB">
        <authorList>
            <consortium name="RefSeq"/>
        </authorList>
    </citation>
    <scope>IDENTIFICATION</scope>
</reference>
<dbReference type="InterPro" id="IPR001365">
    <property type="entry name" value="A_deaminase_dom"/>
</dbReference>
<keyword evidence="6" id="KW-0546">Nucleotide metabolism</keyword>
<feature type="region of interest" description="Disordered" evidence="8">
    <location>
        <begin position="356"/>
        <end position="381"/>
    </location>
</feature>
<evidence type="ECO:0000256" key="7">
    <source>
        <dbReference type="ARBA" id="ARBA00048787"/>
    </source>
</evidence>
<dbReference type="SUPFAM" id="SSF51556">
    <property type="entry name" value="Metallo-dependent hydrolases"/>
    <property type="match status" value="1"/>
</dbReference>
<evidence type="ECO:0000256" key="1">
    <source>
        <dbReference type="ARBA" id="ARBA00001947"/>
    </source>
</evidence>
<evidence type="ECO:0000256" key="8">
    <source>
        <dbReference type="SAM" id="MobiDB-lite"/>
    </source>
</evidence>
<proteinExistence type="inferred from homology"/>
<dbReference type="GO" id="GO:0006154">
    <property type="term" value="P:adenosine catabolic process"/>
    <property type="evidence" value="ECO:0007669"/>
    <property type="project" value="TreeGrafter"/>
</dbReference>
<dbReference type="InterPro" id="IPR032466">
    <property type="entry name" value="Metal_Hydrolase"/>
</dbReference>
<evidence type="ECO:0000256" key="4">
    <source>
        <dbReference type="ARBA" id="ARBA00022801"/>
    </source>
</evidence>
<comment type="catalytic activity">
    <reaction evidence="7">
        <text>N(6)-methyl-AMP + H2O + H(+) = IMP + methylamine</text>
        <dbReference type="Rhea" id="RHEA:16001"/>
        <dbReference type="ChEBI" id="CHEBI:15377"/>
        <dbReference type="ChEBI" id="CHEBI:15378"/>
        <dbReference type="ChEBI" id="CHEBI:58053"/>
        <dbReference type="ChEBI" id="CHEBI:59338"/>
        <dbReference type="ChEBI" id="CHEBI:144842"/>
    </reaction>
    <physiologicalReaction direction="left-to-right" evidence="7">
        <dbReference type="Rhea" id="RHEA:16002"/>
    </physiologicalReaction>
</comment>
<accession>A0AAJ6YYF2</accession>
<dbReference type="KEGG" id="pxu:106113349"/>
<dbReference type="PANTHER" id="PTHR11409">
    <property type="entry name" value="ADENOSINE DEAMINASE"/>
    <property type="match status" value="1"/>
</dbReference>
<evidence type="ECO:0000256" key="3">
    <source>
        <dbReference type="ARBA" id="ARBA00022723"/>
    </source>
</evidence>
<dbReference type="CDD" id="cd00443">
    <property type="entry name" value="ADA_AMPD"/>
    <property type="match status" value="1"/>
</dbReference>
<dbReference type="PANTHER" id="PTHR11409:SF42">
    <property type="entry name" value="ADENOSINE DEAMINASE-LIKE PROTEIN"/>
    <property type="match status" value="1"/>
</dbReference>
<gene>
    <name evidence="10" type="primary">LOC106113349</name>
</gene>
<dbReference type="Gene3D" id="3.20.20.140">
    <property type="entry name" value="Metal-dependent hydrolases"/>
    <property type="match status" value="1"/>
</dbReference>
<dbReference type="InterPro" id="IPR006330">
    <property type="entry name" value="Ado/ade_deaminase"/>
</dbReference>
<evidence type="ECO:0000256" key="6">
    <source>
        <dbReference type="ARBA" id="ARBA00023080"/>
    </source>
</evidence>